<organism evidence="1 2">
    <name type="scientific">Miniphocaeibacter halophilus</name>
    <dbReference type="NCBI Taxonomy" id="2931922"/>
    <lineage>
        <taxon>Bacteria</taxon>
        <taxon>Bacillati</taxon>
        <taxon>Bacillota</taxon>
        <taxon>Tissierellia</taxon>
        <taxon>Tissierellales</taxon>
        <taxon>Peptoniphilaceae</taxon>
        <taxon>Miniphocaeibacter</taxon>
    </lineage>
</organism>
<dbReference type="EMBL" id="CP066744">
    <property type="protein sequence ID" value="QQK08489.1"/>
    <property type="molecule type" value="Genomic_DNA"/>
</dbReference>
<gene>
    <name evidence="1" type="ORF">JFY71_02830</name>
</gene>
<name>A0AC61MUU4_9FIRM</name>
<accession>A0AC61MUU4</accession>
<reference evidence="1 2" key="1">
    <citation type="journal article" date="2022" name="Int. J. Syst. Evol. Microbiol.">
        <title>Miniphocaeibacter halophilus sp. nov., an ammonium-tolerant acetate-producing bacterium isolated from a biogas system.</title>
        <authorList>
            <person name="Schnurer A."/>
            <person name="Singh A."/>
            <person name="Bi S."/>
            <person name="Qiao W."/>
            <person name="Westerholm M."/>
        </authorList>
    </citation>
    <scope>NUCLEOTIDE SEQUENCE [LARGE SCALE GENOMIC DNA]</scope>
    <source>
        <strain evidence="1 2">AMB_01</strain>
    </source>
</reference>
<proteinExistence type="predicted"/>
<sequence>MWTRDKLKFDAKVFLRKNMKNAILACLVFLIFASIISWNSTVVNIITDKSISQFNEDIINEELYTPDLLYNSEKERLFYENINEGEGVFSINLWNSIYNYFFNLDGNFLNNNLYIDFINGNFNFKMPSIILSGIISLFFILNIFFIQPLSIGVNKYFLKAYKKENKLINIFIPFKDGTWFKLSGKLFLMNLYLSLWTLLFIIPGVIKYFQYYYVEYILAENPEMPLSEAIGLSKEMTDGEKFDIFILQLSFIGWELLSLFTFSLGHLLLIPYTKATYTRLYLFKKEQFQIKAKYDYFDEIKN</sequence>
<keyword evidence="2" id="KW-1185">Reference proteome</keyword>
<protein>
    <submittedName>
        <fullName evidence="1">DUF975 family protein</fullName>
    </submittedName>
</protein>
<evidence type="ECO:0000313" key="1">
    <source>
        <dbReference type="EMBL" id="QQK08489.1"/>
    </source>
</evidence>
<evidence type="ECO:0000313" key="2">
    <source>
        <dbReference type="Proteomes" id="UP000595814"/>
    </source>
</evidence>
<dbReference type="Proteomes" id="UP000595814">
    <property type="component" value="Chromosome"/>
</dbReference>